<evidence type="ECO:0000256" key="1">
    <source>
        <dbReference type="ARBA" id="ARBA00022475"/>
    </source>
</evidence>
<evidence type="ECO:0000313" key="7">
    <source>
        <dbReference type="EMBL" id="KGA17003.1"/>
    </source>
</evidence>
<keyword evidence="2" id="KW-0812">Transmembrane</keyword>
<reference evidence="7" key="1">
    <citation type="submission" date="2014-05" db="EMBL/GenBank/DDBJ databases">
        <title>Key roles for freshwater Actinobacteria revealed by deep metagenomic sequencing.</title>
        <authorList>
            <person name="Ghai R."/>
            <person name="Mizuno C.M."/>
            <person name="Picazo A."/>
            <person name="Camacho A."/>
            <person name="Rodriguez-Valera F."/>
        </authorList>
    </citation>
    <scope>NUCLEOTIDE SEQUENCE</scope>
</reference>
<name>A0A094SFJ1_9ZZZZ</name>
<evidence type="ECO:0008006" key="8">
    <source>
        <dbReference type="Google" id="ProtNLM"/>
    </source>
</evidence>
<evidence type="ECO:0000256" key="3">
    <source>
        <dbReference type="ARBA" id="ARBA00022989"/>
    </source>
</evidence>
<keyword evidence="1" id="KW-1003">Cell membrane</keyword>
<keyword evidence="6" id="KW-0961">Cell wall biogenesis/degradation</keyword>
<dbReference type="EMBL" id="JNSK01000052">
    <property type="protein sequence ID" value="KGA17003.1"/>
    <property type="molecule type" value="Genomic_DNA"/>
</dbReference>
<dbReference type="PANTHER" id="PTHR30518:SF2">
    <property type="entry name" value="ENDOLYTIC MUREIN TRANSGLYCOSYLASE"/>
    <property type="match status" value="1"/>
</dbReference>
<proteinExistence type="inferred from homology"/>
<organism evidence="7">
    <name type="scientific">freshwater metagenome</name>
    <dbReference type="NCBI Taxonomy" id="449393"/>
    <lineage>
        <taxon>unclassified sequences</taxon>
        <taxon>metagenomes</taxon>
        <taxon>ecological metagenomes</taxon>
    </lineage>
</organism>
<evidence type="ECO:0000256" key="4">
    <source>
        <dbReference type="ARBA" id="ARBA00023136"/>
    </source>
</evidence>
<comment type="caution">
    <text evidence="7">The sequence shown here is derived from an EMBL/GenBank/DDBJ whole genome shotgun (WGS) entry which is preliminary data.</text>
</comment>
<evidence type="ECO:0000256" key="6">
    <source>
        <dbReference type="ARBA" id="ARBA00023316"/>
    </source>
</evidence>
<dbReference type="AlphaFoldDB" id="A0A094SFJ1"/>
<sequence length="340" mass="37492">MKKGELLRVAVALLAVATITLLIHQFRTSGSSVSDFPQRSIAASEALIDVSVANGSTGSEIAKQLFDLGIIESSQSFFRLAVSDSRATRIAPGIHQLNSRISAKQALEQLLDPKRMPNLIRIVEGSWNVEIFKMLEKSGFSGKDIQNASREIKLPTGIKSLEGVLFPAQYNFAQGTTTKQALESMVRRFQEQFSTIKANSNSKLSPHEIVTIASIIQAEGITEDFGKISTVIKNRLKIGMPLQMDSTIHYAQKIRGDIFLSTKSTLLKSPFNTYRKYGLPPSPIGNPGMDALKAAINPVDGNWLYFITVSPGDTRFTNDFDEFNGWKVLYTKNRKAGAFK</sequence>
<keyword evidence="4" id="KW-0472">Membrane</keyword>
<evidence type="ECO:0000256" key="2">
    <source>
        <dbReference type="ARBA" id="ARBA00022692"/>
    </source>
</evidence>
<dbReference type="NCBIfam" id="TIGR00247">
    <property type="entry name" value="endolytic transglycosylase MltG"/>
    <property type="match status" value="1"/>
</dbReference>
<dbReference type="GO" id="GO:0016829">
    <property type="term" value="F:lyase activity"/>
    <property type="evidence" value="ECO:0007669"/>
    <property type="project" value="UniProtKB-KW"/>
</dbReference>
<dbReference type="PANTHER" id="PTHR30518">
    <property type="entry name" value="ENDOLYTIC MUREIN TRANSGLYCOSYLASE"/>
    <property type="match status" value="1"/>
</dbReference>
<dbReference type="Pfam" id="PF02618">
    <property type="entry name" value="YceG"/>
    <property type="match status" value="1"/>
</dbReference>
<dbReference type="Gene3D" id="3.30.1490.480">
    <property type="entry name" value="Endolytic murein transglycosylase"/>
    <property type="match status" value="1"/>
</dbReference>
<dbReference type="GO" id="GO:0071555">
    <property type="term" value="P:cell wall organization"/>
    <property type="evidence" value="ECO:0007669"/>
    <property type="project" value="UniProtKB-KW"/>
</dbReference>
<evidence type="ECO:0000256" key="5">
    <source>
        <dbReference type="ARBA" id="ARBA00023239"/>
    </source>
</evidence>
<gene>
    <name evidence="7" type="ORF">GM50_12935</name>
</gene>
<keyword evidence="5" id="KW-0456">Lyase</keyword>
<keyword evidence="3" id="KW-1133">Transmembrane helix</keyword>
<dbReference type="HAMAP" id="MF_02065">
    <property type="entry name" value="MltG"/>
    <property type="match status" value="1"/>
</dbReference>
<protein>
    <recommendedName>
        <fullName evidence="8">Aminodeoxychorismate lyase</fullName>
    </recommendedName>
</protein>
<accession>A0A094SFJ1</accession>
<dbReference type="InterPro" id="IPR003770">
    <property type="entry name" value="MLTG-like"/>
</dbReference>